<evidence type="ECO:0000256" key="1">
    <source>
        <dbReference type="ARBA" id="ARBA00022516"/>
    </source>
</evidence>
<evidence type="ECO:0000313" key="5">
    <source>
        <dbReference type="EMBL" id="RDV28069.1"/>
    </source>
</evidence>
<keyword evidence="4" id="KW-0276">Fatty acid metabolism</keyword>
<dbReference type="EMBL" id="QRHA01000002">
    <property type="protein sequence ID" value="RDV28069.1"/>
    <property type="molecule type" value="Genomic_DNA"/>
</dbReference>
<gene>
    <name evidence="5" type="ORF">DXV75_03640</name>
</gene>
<evidence type="ECO:0000256" key="2">
    <source>
        <dbReference type="ARBA" id="ARBA00022801"/>
    </source>
</evidence>
<keyword evidence="6" id="KW-1185">Reference proteome</keyword>
<reference evidence="6" key="1">
    <citation type="submission" date="2018-08" db="EMBL/GenBank/DDBJ databases">
        <authorList>
            <person name="Zhang J."/>
            <person name="Du Z.-J."/>
        </authorList>
    </citation>
    <scope>NUCLEOTIDE SEQUENCE [LARGE SCALE GENOMIC DNA]</scope>
    <source>
        <strain evidence="6">KCTC 52655</strain>
    </source>
</reference>
<dbReference type="GO" id="GO:0006633">
    <property type="term" value="P:fatty acid biosynthetic process"/>
    <property type="evidence" value="ECO:0007669"/>
    <property type="project" value="UniProtKB-KW"/>
</dbReference>
<dbReference type="PANTHER" id="PTHR38764">
    <property type="entry name" value="ACYL CARRIER PROTEIN PHOSPHODIESTERASE"/>
    <property type="match status" value="1"/>
</dbReference>
<keyword evidence="4" id="KW-0275">Fatty acid biosynthesis</keyword>
<sequence>MNYLAHLFLAQPHADSHFGNLLGDFRRGADIQHYPDAVLAGLQNHYLVDRFTDAHPLVRRAKQEFSTERRRFAGIALDVLFDYYLIKHWSHFSDIPFEKFCYQAYMFLDWKIPQMPQRMQRVVSNMIEYHWFETYQSLDGIGLALDRIATRIRFEHQFEGCVEEIIQNYSFFEECFVDFFPELITHVRENSPETKC</sequence>
<dbReference type="PANTHER" id="PTHR38764:SF1">
    <property type="entry name" value="ACYL CARRIER PROTEIN PHOSPHODIESTERASE"/>
    <property type="match status" value="1"/>
</dbReference>
<comment type="caution">
    <text evidence="5">The sequence shown here is derived from an EMBL/GenBank/DDBJ whole genome shotgun (WGS) entry which is preliminary data.</text>
</comment>
<evidence type="ECO:0000256" key="4">
    <source>
        <dbReference type="ARBA" id="ARBA00023160"/>
    </source>
</evidence>
<keyword evidence="3" id="KW-0443">Lipid metabolism</keyword>
<accession>A0A3D8MCV9</accession>
<dbReference type="RefSeq" id="WP_115592027.1">
    <property type="nucleotide sequence ID" value="NZ_QRHA01000002.1"/>
</dbReference>
<evidence type="ECO:0000256" key="3">
    <source>
        <dbReference type="ARBA" id="ARBA00023098"/>
    </source>
</evidence>
<protein>
    <submittedName>
        <fullName evidence="5">DUF479 domain-containing protein</fullName>
    </submittedName>
</protein>
<dbReference type="Pfam" id="PF04336">
    <property type="entry name" value="ACP_PD"/>
    <property type="match status" value="1"/>
</dbReference>
<dbReference type="Proteomes" id="UP000256561">
    <property type="component" value="Unassembled WGS sequence"/>
</dbReference>
<keyword evidence="1" id="KW-0444">Lipid biosynthesis</keyword>
<dbReference type="InterPro" id="IPR007431">
    <property type="entry name" value="ACP_PD"/>
</dbReference>
<proteinExistence type="predicted"/>
<dbReference type="GO" id="GO:0008770">
    <property type="term" value="F:[acyl-carrier-protein] phosphodiesterase activity"/>
    <property type="evidence" value="ECO:0007669"/>
    <property type="project" value="InterPro"/>
</dbReference>
<dbReference type="PIRSF" id="PIRSF011489">
    <property type="entry name" value="DUF479"/>
    <property type="match status" value="1"/>
</dbReference>
<keyword evidence="2" id="KW-0378">Hydrolase</keyword>
<dbReference type="AlphaFoldDB" id="A0A3D8MCV9"/>
<organism evidence="5 6">
    <name type="scientific">Alteromonas aestuariivivens</name>
    <dbReference type="NCBI Taxonomy" id="1938339"/>
    <lineage>
        <taxon>Bacteria</taxon>
        <taxon>Pseudomonadati</taxon>
        <taxon>Pseudomonadota</taxon>
        <taxon>Gammaproteobacteria</taxon>
        <taxon>Alteromonadales</taxon>
        <taxon>Alteromonadaceae</taxon>
        <taxon>Alteromonas/Salinimonas group</taxon>
        <taxon>Alteromonas</taxon>
    </lineage>
</organism>
<dbReference type="OrthoDB" id="8442777at2"/>
<evidence type="ECO:0000313" key="6">
    <source>
        <dbReference type="Proteomes" id="UP000256561"/>
    </source>
</evidence>
<name>A0A3D8MCV9_9ALTE</name>